<dbReference type="EMBL" id="BKCP01006183">
    <property type="protein sequence ID" value="GER41664.1"/>
    <property type="molecule type" value="Genomic_DNA"/>
</dbReference>
<accession>A0A5A7Q9E3</accession>
<dbReference type="AlphaFoldDB" id="A0A5A7Q9E3"/>
<protein>
    <submittedName>
        <fullName evidence="1">Transporter</fullName>
    </submittedName>
</protein>
<evidence type="ECO:0000313" key="1">
    <source>
        <dbReference type="EMBL" id="GER41664.1"/>
    </source>
</evidence>
<name>A0A5A7Q9E3_STRAF</name>
<sequence>MQRTTSCNNIQSRKQRTSDRAGIPSLCIMAENLDRRLCFSSSVDSPKYTTSSKLKDPDFKALSHSKNTSQTCNIQAITNQSSASSHRYLPMAYLGGWSKAMTCMNMRMLLPKGQDLQYAVLHTILGKPSEDAHH</sequence>
<proteinExistence type="predicted"/>
<dbReference type="Proteomes" id="UP000325081">
    <property type="component" value="Unassembled WGS sequence"/>
</dbReference>
<gene>
    <name evidence="1" type="ORF">STAS_18394</name>
</gene>
<evidence type="ECO:0000313" key="2">
    <source>
        <dbReference type="Proteomes" id="UP000325081"/>
    </source>
</evidence>
<comment type="caution">
    <text evidence="1">The sequence shown here is derived from an EMBL/GenBank/DDBJ whole genome shotgun (WGS) entry which is preliminary data.</text>
</comment>
<keyword evidence="2" id="KW-1185">Reference proteome</keyword>
<organism evidence="1 2">
    <name type="scientific">Striga asiatica</name>
    <name type="common">Asiatic witchweed</name>
    <name type="synonym">Buchnera asiatica</name>
    <dbReference type="NCBI Taxonomy" id="4170"/>
    <lineage>
        <taxon>Eukaryota</taxon>
        <taxon>Viridiplantae</taxon>
        <taxon>Streptophyta</taxon>
        <taxon>Embryophyta</taxon>
        <taxon>Tracheophyta</taxon>
        <taxon>Spermatophyta</taxon>
        <taxon>Magnoliopsida</taxon>
        <taxon>eudicotyledons</taxon>
        <taxon>Gunneridae</taxon>
        <taxon>Pentapetalae</taxon>
        <taxon>asterids</taxon>
        <taxon>lamiids</taxon>
        <taxon>Lamiales</taxon>
        <taxon>Orobanchaceae</taxon>
        <taxon>Buchnereae</taxon>
        <taxon>Striga</taxon>
    </lineage>
</organism>
<reference evidence="2" key="1">
    <citation type="journal article" date="2019" name="Curr. Biol.">
        <title>Genome Sequence of Striga asiatica Provides Insight into the Evolution of Plant Parasitism.</title>
        <authorList>
            <person name="Yoshida S."/>
            <person name="Kim S."/>
            <person name="Wafula E.K."/>
            <person name="Tanskanen J."/>
            <person name="Kim Y.M."/>
            <person name="Honaas L."/>
            <person name="Yang Z."/>
            <person name="Spallek T."/>
            <person name="Conn C.E."/>
            <person name="Ichihashi Y."/>
            <person name="Cheong K."/>
            <person name="Cui S."/>
            <person name="Der J.P."/>
            <person name="Gundlach H."/>
            <person name="Jiao Y."/>
            <person name="Hori C."/>
            <person name="Ishida J.K."/>
            <person name="Kasahara H."/>
            <person name="Kiba T."/>
            <person name="Kim M.S."/>
            <person name="Koo N."/>
            <person name="Laohavisit A."/>
            <person name="Lee Y.H."/>
            <person name="Lumba S."/>
            <person name="McCourt P."/>
            <person name="Mortimer J.C."/>
            <person name="Mutuku J.M."/>
            <person name="Nomura T."/>
            <person name="Sasaki-Sekimoto Y."/>
            <person name="Seto Y."/>
            <person name="Wang Y."/>
            <person name="Wakatake T."/>
            <person name="Sakakibara H."/>
            <person name="Demura T."/>
            <person name="Yamaguchi S."/>
            <person name="Yoneyama K."/>
            <person name="Manabe R.I."/>
            <person name="Nelson D.C."/>
            <person name="Schulman A.H."/>
            <person name="Timko M.P."/>
            <person name="dePamphilis C.W."/>
            <person name="Choi D."/>
            <person name="Shirasu K."/>
        </authorList>
    </citation>
    <scope>NUCLEOTIDE SEQUENCE [LARGE SCALE GENOMIC DNA]</scope>
    <source>
        <strain evidence="2">cv. UVA1</strain>
    </source>
</reference>